<feature type="compositionally biased region" description="Basic and acidic residues" evidence="7">
    <location>
        <begin position="452"/>
        <end position="463"/>
    </location>
</feature>
<organism evidence="11 12">
    <name type="scientific">Neonectria ditissima</name>
    <dbReference type="NCBI Taxonomy" id="78410"/>
    <lineage>
        <taxon>Eukaryota</taxon>
        <taxon>Fungi</taxon>
        <taxon>Dikarya</taxon>
        <taxon>Ascomycota</taxon>
        <taxon>Pezizomycotina</taxon>
        <taxon>Sordariomycetes</taxon>
        <taxon>Hypocreomycetidae</taxon>
        <taxon>Hypocreales</taxon>
        <taxon>Nectriaceae</taxon>
        <taxon>Neonectria</taxon>
    </lineage>
</organism>
<dbReference type="InterPro" id="IPR011701">
    <property type="entry name" value="MFS"/>
</dbReference>
<dbReference type="GO" id="GO:0008270">
    <property type="term" value="F:zinc ion binding"/>
    <property type="evidence" value="ECO:0007669"/>
    <property type="project" value="InterPro"/>
</dbReference>
<feature type="compositionally biased region" description="Polar residues" evidence="7">
    <location>
        <begin position="628"/>
        <end position="645"/>
    </location>
</feature>
<dbReference type="SUPFAM" id="SSF103473">
    <property type="entry name" value="MFS general substrate transporter"/>
    <property type="match status" value="1"/>
</dbReference>
<feature type="region of interest" description="Disordered" evidence="7">
    <location>
        <begin position="591"/>
        <end position="649"/>
    </location>
</feature>
<accession>A0A0P7B4J9</accession>
<dbReference type="GO" id="GO:0000981">
    <property type="term" value="F:DNA-binding transcription factor activity, RNA polymerase II-specific"/>
    <property type="evidence" value="ECO:0007669"/>
    <property type="project" value="InterPro"/>
</dbReference>
<evidence type="ECO:0000313" key="11">
    <source>
        <dbReference type="EMBL" id="KPM35499.1"/>
    </source>
</evidence>
<reference evidence="11 12" key="1">
    <citation type="submission" date="2015-09" db="EMBL/GenBank/DDBJ databases">
        <title>Draft genome of a European isolate of the apple canker pathogen Neonectria ditissima.</title>
        <authorList>
            <person name="Gomez-Cortecero A."/>
            <person name="Harrison R.J."/>
            <person name="Armitage A.D."/>
        </authorList>
    </citation>
    <scope>NUCLEOTIDE SEQUENCE [LARGE SCALE GENOMIC DNA]</scope>
    <source>
        <strain evidence="11 12">R09/05</strain>
    </source>
</reference>
<feature type="transmembrane region" description="Helical" evidence="8">
    <location>
        <begin position="307"/>
        <end position="328"/>
    </location>
</feature>
<evidence type="ECO:0000256" key="3">
    <source>
        <dbReference type="ARBA" id="ARBA00022989"/>
    </source>
</evidence>
<keyword evidence="12" id="KW-1185">Reference proteome</keyword>
<keyword evidence="5" id="KW-0325">Glycoprotein</keyword>
<feature type="transmembrane region" description="Helical" evidence="8">
    <location>
        <begin position="340"/>
        <end position="358"/>
    </location>
</feature>
<comment type="subcellular location">
    <subcellularLocation>
        <location evidence="1">Membrane</location>
        <topology evidence="1">Multi-pass membrane protein</topology>
    </subcellularLocation>
</comment>
<evidence type="ECO:0000256" key="1">
    <source>
        <dbReference type="ARBA" id="ARBA00004141"/>
    </source>
</evidence>
<dbReference type="Proteomes" id="UP000050424">
    <property type="component" value="Unassembled WGS sequence"/>
</dbReference>
<feature type="transmembrane region" description="Helical" evidence="8">
    <location>
        <begin position="80"/>
        <end position="100"/>
    </location>
</feature>
<dbReference type="Gene3D" id="4.10.240.10">
    <property type="entry name" value="Zn(2)-C6 fungal-type DNA-binding domain"/>
    <property type="match status" value="1"/>
</dbReference>
<feature type="domain" description="Zn(2)-C6 fungal-type" evidence="9">
    <location>
        <begin position="502"/>
        <end position="528"/>
    </location>
</feature>
<evidence type="ECO:0000256" key="4">
    <source>
        <dbReference type="ARBA" id="ARBA00023136"/>
    </source>
</evidence>
<evidence type="ECO:0000256" key="2">
    <source>
        <dbReference type="ARBA" id="ARBA00022692"/>
    </source>
</evidence>
<dbReference type="OrthoDB" id="4525710at2759"/>
<feature type="region of interest" description="Disordered" evidence="7">
    <location>
        <begin position="1"/>
        <end position="40"/>
    </location>
</feature>
<keyword evidence="3 8" id="KW-1133">Transmembrane helix</keyword>
<dbReference type="InterPro" id="IPR036259">
    <property type="entry name" value="MFS_trans_sf"/>
</dbReference>
<protein>
    <recommendedName>
        <fullName evidence="13">Zn(2)-C6 fungal-type domain-containing protein</fullName>
    </recommendedName>
</protein>
<feature type="transmembrane region" description="Helical" evidence="8">
    <location>
        <begin position="274"/>
        <end position="295"/>
    </location>
</feature>
<dbReference type="EMBL" id="LKCW01000248">
    <property type="protein sequence ID" value="KPM35499.1"/>
    <property type="molecule type" value="Genomic_DNA"/>
</dbReference>
<dbReference type="CDD" id="cd00067">
    <property type="entry name" value="GAL4"/>
    <property type="match status" value="1"/>
</dbReference>
<feature type="domain" description="Major facilitator superfamily (MFS) profile" evidence="10">
    <location>
        <begin position="51"/>
        <end position="451"/>
    </location>
</feature>
<dbReference type="InterPro" id="IPR051788">
    <property type="entry name" value="MFS_Transporter"/>
</dbReference>
<dbReference type="GO" id="GO:0022857">
    <property type="term" value="F:transmembrane transporter activity"/>
    <property type="evidence" value="ECO:0007669"/>
    <property type="project" value="InterPro"/>
</dbReference>
<evidence type="ECO:0008006" key="13">
    <source>
        <dbReference type="Google" id="ProtNLM"/>
    </source>
</evidence>
<feature type="transmembrane region" description="Helical" evidence="8">
    <location>
        <begin position="364"/>
        <end position="386"/>
    </location>
</feature>
<comment type="caution">
    <text evidence="11">The sequence shown here is derived from an EMBL/GenBank/DDBJ whole genome shotgun (WGS) entry which is preliminary data.</text>
</comment>
<dbReference type="Gene3D" id="1.20.1250.20">
    <property type="entry name" value="MFS general substrate transporter like domains"/>
    <property type="match status" value="1"/>
</dbReference>
<feature type="transmembrane region" description="Helical" evidence="8">
    <location>
        <begin position="398"/>
        <end position="422"/>
    </location>
</feature>
<keyword evidence="6" id="KW-0539">Nucleus</keyword>
<evidence type="ECO:0000256" key="5">
    <source>
        <dbReference type="ARBA" id="ARBA00023180"/>
    </source>
</evidence>
<dbReference type="InterPro" id="IPR020846">
    <property type="entry name" value="MFS_dom"/>
</dbReference>
<feature type="region of interest" description="Disordered" evidence="7">
    <location>
        <begin position="452"/>
        <end position="492"/>
    </location>
</feature>
<evidence type="ECO:0000313" key="12">
    <source>
        <dbReference type="Proteomes" id="UP000050424"/>
    </source>
</evidence>
<dbReference type="PANTHER" id="PTHR23514">
    <property type="entry name" value="BYPASS OF STOP CODON PROTEIN 6"/>
    <property type="match status" value="1"/>
</dbReference>
<dbReference type="PROSITE" id="PS50850">
    <property type="entry name" value="MFS"/>
    <property type="match status" value="1"/>
</dbReference>
<dbReference type="PROSITE" id="PS50048">
    <property type="entry name" value="ZN2_CY6_FUNGAL_2"/>
    <property type="match status" value="1"/>
</dbReference>
<evidence type="ECO:0000259" key="10">
    <source>
        <dbReference type="PROSITE" id="PS50850"/>
    </source>
</evidence>
<name>A0A0P7B4J9_9HYPO</name>
<feature type="transmembrane region" description="Helical" evidence="8">
    <location>
        <begin position="138"/>
        <end position="154"/>
    </location>
</feature>
<dbReference type="Pfam" id="PF07690">
    <property type="entry name" value="MFS_1"/>
    <property type="match status" value="1"/>
</dbReference>
<proteinExistence type="predicted"/>
<feature type="transmembrane region" description="Helical" evidence="8">
    <location>
        <begin position="175"/>
        <end position="197"/>
    </location>
</feature>
<evidence type="ECO:0000259" key="9">
    <source>
        <dbReference type="PROSITE" id="PS50048"/>
    </source>
</evidence>
<dbReference type="GO" id="GO:0016020">
    <property type="term" value="C:membrane"/>
    <property type="evidence" value="ECO:0007669"/>
    <property type="project" value="UniProtKB-SubCell"/>
</dbReference>
<sequence length="1017" mass="112304">MATTTELEPSLVSETYELASRPNNASAGGENPSEPPLHATDSKLDRATILKITSAAFSFFVAGVNDGSVGALVPYVIRDYGINTAIVSSVYGANFMGWLSGAMTNTHLSQKFDLGSMLLLGAGLQVAAHALRAWGPPFVLYAITFWLVSLGQAYQDTHGNTFVASTKGAHRWLAVIHAMYMAGCLCGPFVATAVASAGKTSHWYLFFLFPLGIGLINVALVFVAFRDTVGYKGKKSPDDGTTAVDAELASTPESTSEDDSAFGLIKETLKTRSVWLLSLFFFCFLGATLTANGWVVEYLVVVRDGNLSQMGYVPAGFNGGSLLGRLFLAEPTHRFGVRRMIFFFSILCIGLQLLFWLVPNIIAASISISLLGFFMGPYFATGISVGSKLFSPRIYSTALAFVFVFAQLGGCFFPIVTGLIAAKAGVAILQPMLCALLAATTISWLLVPKPKDSENTSLHRESLRIQPTPRPRSTLQQTDHEWQGRAQESWTRGDRMGRSNACRVRHVRCDKNLPSCLACRKAGIECVRSLQVRFRNGLDSVDEDYSFSKTQTWVQHEKTLEYCDETAQLSQLYEGTMAEAEDPHRLSLQARQPESFHSPPALPTEQPSPLSREYEIRSPSILGARPGSQGSSMSHSTTHQGLSPSSAPPVVPFTHQEAVLMRNFIENMALWADATDMRRHFEIEVPRRALCFPVLRYAVCAFSSRHLNRSMPDTTTESLEYYDKCLQLLIEAVSGQDGQVEEEVLAAIAILRQYEEMDADDKELHLTGTSRIVNSMSVFDFNGGLGEAAAWLCLREDIYISLVKQRPLKTDLGTFLQSNVFRKRDDAAYANRMVFLLAKALGCAFSANEPCSLQSLETIGAEVDAWFDSKPAAFNPIHEEQRSRPNGRLLPEIWVLSPFHAVGLQYYHIAKIILAMSTPFLAASVYDHIRMGKKVEQIVRHHLIQVIALATSNSRGENTLFTARHSLSVWGGVFGDREDQTMVQDFLNYVQQKTGWNTTLLRSSLNEQWTQDHEPNG</sequence>
<dbReference type="InterPro" id="IPR036864">
    <property type="entry name" value="Zn2-C6_fun-type_DNA-bd_sf"/>
</dbReference>
<evidence type="ECO:0000256" key="7">
    <source>
        <dbReference type="SAM" id="MobiDB-lite"/>
    </source>
</evidence>
<dbReference type="Pfam" id="PF00172">
    <property type="entry name" value="Zn_clus"/>
    <property type="match status" value="1"/>
</dbReference>
<keyword evidence="2 8" id="KW-0812">Transmembrane</keyword>
<evidence type="ECO:0000256" key="6">
    <source>
        <dbReference type="ARBA" id="ARBA00023242"/>
    </source>
</evidence>
<gene>
    <name evidence="11" type="ORF">AK830_g11054</name>
</gene>
<dbReference type="SUPFAM" id="SSF57701">
    <property type="entry name" value="Zn2/Cys6 DNA-binding domain"/>
    <property type="match status" value="1"/>
</dbReference>
<feature type="transmembrane region" description="Helical" evidence="8">
    <location>
        <begin position="203"/>
        <end position="225"/>
    </location>
</feature>
<evidence type="ECO:0000256" key="8">
    <source>
        <dbReference type="SAM" id="Phobius"/>
    </source>
</evidence>
<dbReference type="AlphaFoldDB" id="A0A0P7B4J9"/>
<dbReference type="InterPro" id="IPR001138">
    <property type="entry name" value="Zn2Cys6_DnaBD"/>
</dbReference>
<dbReference type="PANTHER" id="PTHR23514:SF16">
    <property type="entry name" value="TRANSPORTER, PUTATIVE (AFU_ORTHOLOGUE AFUA_2G17270)-RELATED"/>
    <property type="match status" value="1"/>
</dbReference>
<keyword evidence="4 8" id="KW-0472">Membrane</keyword>
<dbReference type="FunFam" id="1.20.1250.20:FF:000286">
    <property type="entry name" value="MFS efflux transporter"/>
    <property type="match status" value="1"/>
</dbReference>